<protein>
    <recommendedName>
        <fullName evidence="4 6">Signal peptidase I</fullName>
        <ecNumber evidence="4 6">3.4.21.89</ecNumber>
    </recommendedName>
</protein>
<comment type="subcellular location">
    <subcellularLocation>
        <location evidence="2">Cell membrane</location>
        <topology evidence="2">Single-pass type II membrane protein</topology>
    </subcellularLocation>
    <subcellularLocation>
        <location evidence="6">Membrane</location>
        <topology evidence="6">Single-pass type II membrane protein</topology>
    </subcellularLocation>
</comment>
<evidence type="ECO:0000256" key="2">
    <source>
        <dbReference type="ARBA" id="ARBA00004401"/>
    </source>
</evidence>
<comment type="similarity">
    <text evidence="3 6">Belongs to the peptidase S26 family.</text>
</comment>
<dbReference type="CDD" id="cd06530">
    <property type="entry name" value="S26_SPase_I"/>
    <property type="match status" value="1"/>
</dbReference>
<reference evidence="8" key="1">
    <citation type="journal article" date="2024" name="Int. J. Syst. Evol. Microbiol.">
        <title>Polycladomyces zharkentensis sp. nov., a novel thermophilic cellulose- and starch-degrading member of the Bacillota from a geothermal aquifer in Kazakhstan.</title>
        <authorList>
            <person name="Mashzhan A."/>
            <person name="Kistaubayeva A."/>
            <person name="Javier-Lopez R."/>
            <person name="Bissenova U."/>
            <person name="Bissenbay A."/>
            <person name="Birkeland N.K."/>
        </authorList>
    </citation>
    <scope>NUCLEOTIDE SEQUENCE</scope>
    <source>
        <strain evidence="8">ZKZ2T</strain>
    </source>
</reference>
<dbReference type="InterPro" id="IPR000223">
    <property type="entry name" value="Pept_S26A_signal_pept_1"/>
</dbReference>
<organism evidence="8 9">
    <name type="scientific">Polycladomyces zharkentensis</name>
    <dbReference type="NCBI Taxonomy" id="2807616"/>
    <lineage>
        <taxon>Bacteria</taxon>
        <taxon>Bacillati</taxon>
        <taxon>Bacillota</taxon>
        <taxon>Bacilli</taxon>
        <taxon>Bacillales</taxon>
        <taxon>Thermoactinomycetaceae</taxon>
        <taxon>Polycladomyces</taxon>
    </lineage>
</organism>
<dbReference type="Proteomes" id="UP001177120">
    <property type="component" value="Unassembled WGS sequence"/>
</dbReference>
<evidence type="ECO:0000256" key="5">
    <source>
        <dbReference type="ARBA" id="ARBA00022801"/>
    </source>
</evidence>
<evidence type="ECO:0000256" key="6">
    <source>
        <dbReference type="RuleBase" id="RU362042"/>
    </source>
</evidence>
<feature type="domain" description="Peptidase S26" evidence="7">
    <location>
        <begin position="20"/>
        <end position="172"/>
    </location>
</feature>
<dbReference type="SUPFAM" id="SSF51306">
    <property type="entry name" value="LexA/Signal peptidase"/>
    <property type="match status" value="1"/>
</dbReference>
<comment type="caution">
    <text evidence="8">The sequence shown here is derived from an EMBL/GenBank/DDBJ whole genome shotgun (WGS) entry which is preliminary data.</text>
</comment>
<proteinExistence type="inferred from homology"/>
<evidence type="ECO:0000256" key="4">
    <source>
        <dbReference type="ARBA" id="ARBA00013208"/>
    </source>
</evidence>
<dbReference type="PROSITE" id="PS00761">
    <property type="entry name" value="SPASE_I_3"/>
    <property type="match status" value="1"/>
</dbReference>
<keyword evidence="5 6" id="KW-0378">Hydrolase</keyword>
<dbReference type="PANTHER" id="PTHR43390:SF1">
    <property type="entry name" value="CHLOROPLAST PROCESSING PEPTIDASE"/>
    <property type="match status" value="1"/>
</dbReference>
<sequence length="181" mass="20815">MNQLPSRSARHKRRGKNEAWEWLQALVIAVVLALIIRYFIFEPFNVSGPSMMNTLHDGDFVLVNKVVYQYRMPKRGEVVVFEAPGQKDYIKRVIAVENDTIEAQNNIVRVNGHSIDEPYLAEGMRTSDIKFQRVPKGHVFVMGDNRTNSSDSRELGPISVDKIVGRADIVFWPLNDFRVLW</sequence>
<keyword evidence="6" id="KW-0645">Protease</keyword>
<dbReference type="GO" id="GO:0009003">
    <property type="term" value="F:signal peptidase activity"/>
    <property type="evidence" value="ECO:0007669"/>
    <property type="project" value="UniProtKB-EC"/>
</dbReference>
<comment type="catalytic activity">
    <reaction evidence="1 6">
        <text>Cleavage of hydrophobic, N-terminal signal or leader sequences from secreted and periplasmic proteins.</text>
        <dbReference type="EC" id="3.4.21.89"/>
    </reaction>
</comment>
<keyword evidence="6" id="KW-0812">Transmembrane</keyword>
<dbReference type="Pfam" id="PF10502">
    <property type="entry name" value="Peptidase_S26"/>
    <property type="match status" value="1"/>
</dbReference>
<keyword evidence="6" id="KW-1133">Transmembrane helix</keyword>
<name>A0ABS2WFE1_9BACL</name>
<gene>
    <name evidence="8" type="primary">lepB</name>
    <name evidence="8" type="ORF">JQC72_01795</name>
</gene>
<dbReference type="InterPro" id="IPR019758">
    <property type="entry name" value="Pept_S26A_signal_pept_1_CS"/>
</dbReference>
<evidence type="ECO:0000313" key="8">
    <source>
        <dbReference type="EMBL" id="MBN2908252.1"/>
    </source>
</evidence>
<dbReference type="Gene3D" id="2.10.109.10">
    <property type="entry name" value="Umud Fragment, subunit A"/>
    <property type="match status" value="1"/>
</dbReference>
<keyword evidence="6" id="KW-0472">Membrane</keyword>
<dbReference type="InterPro" id="IPR019533">
    <property type="entry name" value="Peptidase_S26"/>
</dbReference>
<evidence type="ECO:0000256" key="1">
    <source>
        <dbReference type="ARBA" id="ARBA00000677"/>
    </source>
</evidence>
<dbReference type="PRINTS" id="PR00727">
    <property type="entry name" value="LEADERPTASE"/>
</dbReference>
<evidence type="ECO:0000313" key="9">
    <source>
        <dbReference type="Proteomes" id="UP001177120"/>
    </source>
</evidence>
<accession>A0ABS2WFE1</accession>
<dbReference type="EC" id="3.4.21.89" evidence="4 6"/>
<dbReference type="InterPro" id="IPR036286">
    <property type="entry name" value="LexA/Signal_pep-like_sf"/>
</dbReference>
<evidence type="ECO:0000256" key="3">
    <source>
        <dbReference type="ARBA" id="ARBA00009370"/>
    </source>
</evidence>
<keyword evidence="9" id="KW-1185">Reference proteome</keyword>
<feature type="transmembrane region" description="Helical" evidence="6">
    <location>
        <begin position="20"/>
        <end position="40"/>
    </location>
</feature>
<evidence type="ECO:0000259" key="7">
    <source>
        <dbReference type="Pfam" id="PF10502"/>
    </source>
</evidence>
<dbReference type="NCBIfam" id="TIGR02227">
    <property type="entry name" value="sigpep_I_bact"/>
    <property type="match status" value="1"/>
</dbReference>
<dbReference type="RefSeq" id="WP_205492418.1">
    <property type="nucleotide sequence ID" value="NZ_JAFHAP010000004.1"/>
</dbReference>
<dbReference type="PANTHER" id="PTHR43390">
    <property type="entry name" value="SIGNAL PEPTIDASE I"/>
    <property type="match status" value="1"/>
</dbReference>
<dbReference type="EMBL" id="JAFHAP010000004">
    <property type="protein sequence ID" value="MBN2908252.1"/>
    <property type="molecule type" value="Genomic_DNA"/>
</dbReference>